<dbReference type="AlphaFoldDB" id="A0AAD9I5L0"/>
<keyword evidence="3" id="KW-1185">Reference proteome</keyword>
<proteinExistence type="predicted"/>
<protein>
    <submittedName>
        <fullName evidence="2">Uncharacterized protein</fullName>
    </submittedName>
</protein>
<evidence type="ECO:0000256" key="1">
    <source>
        <dbReference type="SAM" id="MobiDB-lite"/>
    </source>
</evidence>
<feature type="compositionally biased region" description="Basic and acidic residues" evidence="1">
    <location>
        <begin position="288"/>
        <end position="304"/>
    </location>
</feature>
<dbReference type="EMBL" id="JAQQPM010000005">
    <property type="protein sequence ID" value="KAK2071674.1"/>
    <property type="molecule type" value="Genomic_DNA"/>
</dbReference>
<name>A0AAD9I5L0_9PEZI</name>
<organism evidence="2 3">
    <name type="scientific">Phyllachora maydis</name>
    <dbReference type="NCBI Taxonomy" id="1825666"/>
    <lineage>
        <taxon>Eukaryota</taxon>
        <taxon>Fungi</taxon>
        <taxon>Dikarya</taxon>
        <taxon>Ascomycota</taxon>
        <taxon>Pezizomycotina</taxon>
        <taxon>Sordariomycetes</taxon>
        <taxon>Sordariomycetidae</taxon>
        <taxon>Phyllachorales</taxon>
        <taxon>Phyllachoraceae</taxon>
        <taxon>Phyllachora</taxon>
    </lineage>
</organism>
<evidence type="ECO:0000313" key="3">
    <source>
        <dbReference type="Proteomes" id="UP001217918"/>
    </source>
</evidence>
<gene>
    <name evidence="2" type="ORF">P8C59_006080</name>
</gene>
<dbReference type="PANTHER" id="PTHR12069:SF0">
    <property type="entry name" value="DNA-DIRECTED RNA POLYMERASE III SUBUNIT RPC5"/>
    <property type="match status" value="1"/>
</dbReference>
<sequence>MSDAASSAVDEDDDPIVASYSVFLKPALPKRRKLFVLQYPNAFAGDTRSLRPPEVSEMRIKPETGIVEVDLPIDTSGGQYDRLKGKSWGAALKKTVAAKDGGSLGLAGGFGIGAPPVRAAARRGQAANGGDNDPASMPWSEALRQDLPLRIKTLGGRAVDEPDTRYMIAVFSGKNIHLTPVTSLVALRPNLQHLDATTELDRANRSSAAGAAGAGAKEGGPARAIHMTLKAAMDDDGVSTETIADRLKAVQTEPWRRLQYVHDEAADAWEAYNESLVLNPSTDVVGRASKDDVSKGKEVAKDDAAQADEGAASAPDLVEKVPRLEGSWGEEDLLRAVSGFTTAEVRPGEEVAFAAAKASAPLSGAAGDRSGKGKGKEVALMAEKADKAKPRPGRHAEAATAGTAKTGSRAAKANANSACTAMETD</sequence>
<dbReference type="InterPro" id="IPR006886">
    <property type="entry name" value="RNA_pol_III_Rpc5"/>
</dbReference>
<feature type="compositionally biased region" description="Low complexity" evidence="1">
    <location>
        <begin position="398"/>
        <end position="425"/>
    </location>
</feature>
<reference evidence="2" key="1">
    <citation type="journal article" date="2023" name="Mol. Plant Microbe Interact.">
        <title>Elucidating the Obligate Nature and Biological Capacity of an Invasive Fungal Corn Pathogen.</title>
        <authorList>
            <person name="MacCready J.S."/>
            <person name="Roggenkamp E.M."/>
            <person name="Gdanetz K."/>
            <person name="Chilvers M.I."/>
        </authorList>
    </citation>
    <scope>NUCLEOTIDE SEQUENCE</scope>
    <source>
        <strain evidence="2">PM02</strain>
    </source>
</reference>
<dbReference type="GO" id="GO:0042797">
    <property type="term" value="P:tRNA transcription by RNA polymerase III"/>
    <property type="evidence" value="ECO:0007669"/>
    <property type="project" value="TreeGrafter"/>
</dbReference>
<dbReference type="GO" id="GO:0005666">
    <property type="term" value="C:RNA polymerase III complex"/>
    <property type="evidence" value="ECO:0007669"/>
    <property type="project" value="TreeGrafter"/>
</dbReference>
<feature type="region of interest" description="Disordered" evidence="1">
    <location>
        <begin position="286"/>
        <end position="315"/>
    </location>
</feature>
<comment type="caution">
    <text evidence="2">The sequence shown here is derived from an EMBL/GenBank/DDBJ whole genome shotgun (WGS) entry which is preliminary data.</text>
</comment>
<dbReference type="PANTHER" id="PTHR12069">
    <property type="entry name" value="DNA-DIRECTED RNA POLYMERASES III 80 KDA POLYPEPTIDE RNA POLYMERASE III SUBUNIT 5"/>
    <property type="match status" value="1"/>
</dbReference>
<accession>A0AAD9I5L0</accession>
<feature type="region of interest" description="Disordered" evidence="1">
    <location>
        <begin position="383"/>
        <end position="425"/>
    </location>
</feature>
<feature type="compositionally biased region" description="Basic and acidic residues" evidence="1">
    <location>
        <begin position="383"/>
        <end position="397"/>
    </location>
</feature>
<dbReference type="Proteomes" id="UP001217918">
    <property type="component" value="Unassembled WGS sequence"/>
</dbReference>
<evidence type="ECO:0000313" key="2">
    <source>
        <dbReference type="EMBL" id="KAK2071674.1"/>
    </source>
</evidence>
<dbReference type="Pfam" id="PF04801">
    <property type="entry name" value="RPC5"/>
    <property type="match status" value="2"/>
</dbReference>